<dbReference type="InterPro" id="IPR041492">
    <property type="entry name" value="HAD_2"/>
</dbReference>
<dbReference type="InterPro" id="IPR050155">
    <property type="entry name" value="HAD-like_hydrolase_sf"/>
</dbReference>
<dbReference type="EMBL" id="FNYK01000017">
    <property type="protein sequence ID" value="SEI69587.1"/>
    <property type="molecule type" value="Genomic_DNA"/>
</dbReference>
<evidence type="ECO:0000256" key="2">
    <source>
        <dbReference type="SAM" id="Phobius"/>
    </source>
</evidence>
<gene>
    <name evidence="3" type="ORF">SAMN04487834_101728</name>
</gene>
<feature type="transmembrane region" description="Helical" evidence="2">
    <location>
        <begin position="415"/>
        <end position="440"/>
    </location>
</feature>
<dbReference type="InterPro" id="IPR023198">
    <property type="entry name" value="PGP-like_dom2"/>
</dbReference>
<protein>
    <submittedName>
        <fullName evidence="3">Beta-phosphoglucomutase, HAD superfamily</fullName>
    </submittedName>
</protein>
<keyword evidence="2" id="KW-0812">Transmembrane</keyword>
<dbReference type="PANTHER" id="PTHR43434:SF1">
    <property type="entry name" value="PHOSPHOGLYCOLATE PHOSPHATASE"/>
    <property type="match status" value="1"/>
</dbReference>
<proteinExistence type="predicted"/>
<dbReference type="eggNOG" id="COG0637">
    <property type="taxonomic scope" value="Bacteria"/>
</dbReference>
<evidence type="ECO:0000256" key="1">
    <source>
        <dbReference type="SAM" id="MobiDB-lite"/>
    </source>
</evidence>
<sequence>MNRQNVTDIQLVILELDGCIFNLNHYRYNFYKNLASQRDITVTPEEFHEHLGNMYTMYDELPLAKAVGPQQLNKRVEKDLLNYLNLKKATPNEGISELVEYFRQKHIKIAVFSTHKTSTAMDYLELGGLRKKVDYVIGSDTKLAPLPSTEMLSFLAGRYKVKADAILVITSIFALEKAAANLGMNVIFKEDLISATLEEKRFAFTTVKNMYEVLNTVMFDHLENYKIFEPALGLTPDLDRKQLKEVYERLKENYKDDPELLKVVEDTYRNRLADLEKEHPRFIFSDEEDPITLPVELKDSEFVHRIKYTTDDAPELPSFVEASAETSEEDVDEVGQSSFEDEYNQEEPEAKKEIETIKVAVDNSGSLSLDDEEAKDLSEVLSKVLNEEEKEPVHYNVGEVSEEVMKKRPHPILNALLNIVFTLMLSLFLLIIGLFIYVIFINNFESGNLVWLARLYMHYADFCNMYFKAILDGLHAFIQAIPNYASFTSGKFMSYSASQLVAVYVTNTLIIIVIEVIVALIKHLRTPDVKEEEEA</sequence>
<keyword evidence="2" id="KW-0472">Membrane</keyword>
<dbReference type="Pfam" id="PF13419">
    <property type="entry name" value="HAD_2"/>
    <property type="match status" value="1"/>
</dbReference>
<feature type="transmembrane region" description="Helical" evidence="2">
    <location>
        <begin position="501"/>
        <end position="521"/>
    </location>
</feature>
<organism evidence="3 4">
    <name type="scientific">Sharpea azabuensis</name>
    <dbReference type="NCBI Taxonomy" id="322505"/>
    <lineage>
        <taxon>Bacteria</taxon>
        <taxon>Bacillati</taxon>
        <taxon>Bacillota</taxon>
        <taxon>Erysipelotrichia</taxon>
        <taxon>Erysipelotrichales</taxon>
        <taxon>Coprobacillaceae</taxon>
        <taxon>Sharpea</taxon>
    </lineage>
</organism>
<feature type="compositionally biased region" description="Acidic residues" evidence="1">
    <location>
        <begin position="326"/>
        <end position="347"/>
    </location>
</feature>
<dbReference type="STRING" id="322505.SAMN04487836_10924"/>
<evidence type="ECO:0000313" key="4">
    <source>
        <dbReference type="Proteomes" id="UP000183028"/>
    </source>
</evidence>
<dbReference type="PANTHER" id="PTHR43434">
    <property type="entry name" value="PHOSPHOGLYCOLATE PHOSPHATASE"/>
    <property type="match status" value="1"/>
</dbReference>
<accession>A0A1H6SXQ2</accession>
<name>A0A1H6SXQ2_9FIRM</name>
<evidence type="ECO:0000313" key="3">
    <source>
        <dbReference type="EMBL" id="SEI69587.1"/>
    </source>
</evidence>
<keyword evidence="4" id="KW-1185">Reference proteome</keyword>
<reference evidence="4" key="1">
    <citation type="submission" date="2016-10" db="EMBL/GenBank/DDBJ databases">
        <authorList>
            <person name="Varghese N."/>
        </authorList>
    </citation>
    <scope>NUCLEOTIDE SEQUENCE [LARGE SCALE GENOMIC DNA]</scope>
    <source>
        <strain evidence="4">DSM 20406</strain>
    </source>
</reference>
<dbReference type="Gene3D" id="1.10.150.240">
    <property type="entry name" value="Putative phosphatase, domain 2"/>
    <property type="match status" value="1"/>
</dbReference>
<dbReference type="InterPro" id="IPR023214">
    <property type="entry name" value="HAD_sf"/>
</dbReference>
<dbReference type="SUPFAM" id="SSF56784">
    <property type="entry name" value="HAD-like"/>
    <property type="match status" value="1"/>
</dbReference>
<dbReference type="OrthoDB" id="1640171at2"/>
<keyword evidence="2" id="KW-1133">Transmembrane helix</keyword>
<dbReference type="GO" id="GO:0006281">
    <property type="term" value="P:DNA repair"/>
    <property type="evidence" value="ECO:0007669"/>
    <property type="project" value="TreeGrafter"/>
</dbReference>
<dbReference type="RefSeq" id="WP_074731832.1">
    <property type="nucleotide sequence ID" value="NZ_CACVTN010000001.1"/>
</dbReference>
<dbReference type="Proteomes" id="UP000183028">
    <property type="component" value="Unassembled WGS sequence"/>
</dbReference>
<feature type="region of interest" description="Disordered" evidence="1">
    <location>
        <begin position="322"/>
        <end position="350"/>
    </location>
</feature>
<dbReference type="InterPro" id="IPR036412">
    <property type="entry name" value="HAD-like_sf"/>
</dbReference>
<dbReference type="Gene3D" id="3.40.50.1000">
    <property type="entry name" value="HAD superfamily/HAD-like"/>
    <property type="match status" value="1"/>
</dbReference>
<dbReference type="AlphaFoldDB" id="A0A1H6SXQ2"/>
<dbReference type="GO" id="GO:0008967">
    <property type="term" value="F:phosphoglycolate phosphatase activity"/>
    <property type="evidence" value="ECO:0007669"/>
    <property type="project" value="TreeGrafter"/>
</dbReference>